<dbReference type="PROSITE" id="PS50112">
    <property type="entry name" value="PAS"/>
    <property type="match status" value="1"/>
</dbReference>
<dbReference type="Proteomes" id="UP000500938">
    <property type="component" value="Chromosome"/>
</dbReference>
<name>A0A6M4IG62_9BACT</name>
<accession>A0A6M4IG62</accession>
<dbReference type="KEGG" id="ggr:HKW67_00425"/>
<dbReference type="Gene3D" id="3.30.450.20">
    <property type="entry name" value="PAS domain"/>
    <property type="match status" value="1"/>
</dbReference>
<dbReference type="InterPro" id="IPR035965">
    <property type="entry name" value="PAS-like_dom_sf"/>
</dbReference>
<proteinExistence type="predicted"/>
<dbReference type="GO" id="GO:0006355">
    <property type="term" value="P:regulation of DNA-templated transcription"/>
    <property type="evidence" value="ECO:0007669"/>
    <property type="project" value="InterPro"/>
</dbReference>
<dbReference type="Pfam" id="PF00989">
    <property type="entry name" value="PAS"/>
    <property type="match status" value="1"/>
</dbReference>
<evidence type="ECO:0000313" key="3">
    <source>
        <dbReference type="Proteomes" id="UP000500938"/>
    </source>
</evidence>
<reference evidence="2 3" key="1">
    <citation type="submission" date="2020-05" db="EMBL/GenBank/DDBJ databases">
        <title>Complete genome sequence of Gemmatimonas greenlandica TET16.</title>
        <authorList>
            <person name="Zeng Y."/>
        </authorList>
    </citation>
    <scope>NUCLEOTIDE SEQUENCE [LARGE SCALE GENOMIC DNA]</scope>
    <source>
        <strain evidence="2 3">TET16</strain>
    </source>
</reference>
<dbReference type="CDD" id="cd00130">
    <property type="entry name" value="PAS"/>
    <property type="match status" value="1"/>
</dbReference>
<dbReference type="RefSeq" id="WP_171223510.1">
    <property type="nucleotide sequence ID" value="NZ_CP053085.1"/>
</dbReference>
<dbReference type="EMBL" id="CP053085">
    <property type="protein sequence ID" value="QJR34084.1"/>
    <property type="molecule type" value="Genomic_DNA"/>
</dbReference>
<feature type="domain" description="PAS" evidence="1">
    <location>
        <begin position="30"/>
        <end position="73"/>
    </location>
</feature>
<gene>
    <name evidence="2" type="ORF">HKW67_00425</name>
</gene>
<keyword evidence="3" id="KW-1185">Reference proteome</keyword>
<dbReference type="InterPro" id="IPR000014">
    <property type="entry name" value="PAS"/>
</dbReference>
<dbReference type="AlphaFoldDB" id="A0A6M4IG62"/>
<evidence type="ECO:0000259" key="1">
    <source>
        <dbReference type="PROSITE" id="PS50112"/>
    </source>
</evidence>
<organism evidence="2 3">
    <name type="scientific">Gemmatimonas groenlandica</name>
    <dbReference type="NCBI Taxonomy" id="2732249"/>
    <lineage>
        <taxon>Bacteria</taxon>
        <taxon>Pseudomonadati</taxon>
        <taxon>Gemmatimonadota</taxon>
        <taxon>Gemmatimonadia</taxon>
        <taxon>Gemmatimonadales</taxon>
        <taxon>Gemmatimonadaceae</taxon>
        <taxon>Gemmatimonas</taxon>
    </lineage>
</organism>
<sequence length="139" mass="16078">MPQSNRPSQRPEHTVNNVLENADTMSNEELDKLPYGMIQLDATGRILNYNAVESKLASLRKEDAIGKQFFTEIAPCTKVQEFYGRFKEGVIRESLDTSFRFHFAFKQNPRDVTVRLLYSRRTRTVWVLISDHEGKPLEG</sequence>
<dbReference type="InterPro" id="IPR013767">
    <property type="entry name" value="PAS_fold"/>
</dbReference>
<evidence type="ECO:0000313" key="2">
    <source>
        <dbReference type="EMBL" id="QJR34084.1"/>
    </source>
</evidence>
<dbReference type="SUPFAM" id="SSF55785">
    <property type="entry name" value="PYP-like sensor domain (PAS domain)"/>
    <property type="match status" value="1"/>
</dbReference>
<protein>
    <submittedName>
        <fullName evidence="2">PAS domain-containing protein</fullName>
    </submittedName>
</protein>